<comment type="caution">
    <text evidence="2">The sequence shown here is derived from an EMBL/GenBank/DDBJ whole genome shotgun (WGS) entry which is preliminary data.</text>
</comment>
<keyword evidence="3" id="KW-1185">Reference proteome</keyword>
<dbReference type="EMBL" id="JBHUKQ010000026">
    <property type="protein sequence ID" value="MFD2487280.1"/>
    <property type="molecule type" value="Genomic_DNA"/>
</dbReference>
<feature type="region of interest" description="Disordered" evidence="1">
    <location>
        <begin position="179"/>
        <end position="242"/>
    </location>
</feature>
<evidence type="ECO:0000313" key="2">
    <source>
        <dbReference type="EMBL" id="MFD2487280.1"/>
    </source>
</evidence>
<name>A0ABW5IDQ0_9PSEU</name>
<proteinExistence type="predicted"/>
<dbReference type="Proteomes" id="UP001597542">
    <property type="component" value="Unassembled WGS sequence"/>
</dbReference>
<feature type="compositionally biased region" description="Basic and acidic residues" evidence="1">
    <location>
        <begin position="214"/>
        <end position="232"/>
    </location>
</feature>
<organism evidence="2 3">
    <name type="scientific">Amycolatopsis albidoflavus</name>
    <dbReference type="NCBI Taxonomy" id="102226"/>
    <lineage>
        <taxon>Bacteria</taxon>
        <taxon>Bacillati</taxon>
        <taxon>Actinomycetota</taxon>
        <taxon>Actinomycetes</taxon>
        <taxon>Pseudonocardiales</taxon>
        <taxon>Pseudonocardiaceae</taxon>
        <taxon>Amycolatopsis</taxon>
    </lineage>
</organism>
<accession>A0ABW5IDQ0</accession>
<reference evidence="3" key="1">
    <citation type="journal article" date="2019" name="Int. J. Syst. Evol. Microbiol.">
        <title>The Global Catalogue of Microorganisms (GCM) 10K type strain sequencing project: providing services to taxonomists for standard genome sequencing and annotation.</title>
        <authorList>
            <consortium name="The Broad Institute Genomics Platform"/>
            <consortium name="The Broad Institute Genome Sequencing Center for Infectious Disease"/>
            <person name="Wu L."/>
            <person name="Ma J."/>
        </authorList>
    </citation>
    <scope>NUCLEOTIDE SEQUENCE [LARGE SCALE GENOMIC DNA]</scope>
    <source>
        <strain evidence="3">CGMCC 4.7638</strain>
    </source>
</reference>
<sequence>MSVAERVRDAEVLPESVGSVLGRVAQRPQNRLALLGRRAVHQVAVDAREVGGGDFRVAPASGVFRRLGFGEAHLAHRFPDDARRAARDPQPVGGVVVAAGQHFLHGARIGAAIERVEGDHELHEGRGGVVPMRVEGNRGRAVGAVVDDHADVPLGDERGEFGLEVGALLRRGAAGARFRDGTGCAGVGGRGDDAGPVRRLGGGDHLPVRPGFGDQKRDDRTEKQAGQKERVRPAHAPTSPIA</sequence>
<evidence type="ECO:0000313" key="3">
    <source>
        <dbReference type="Proteomes" id="UP001597542"/>
    </source>
</evidence>
<gene>
    <name evidence="2" type="ORF">ACFSUT_43895</name>
</gene>
<dbReference type="RefSeq" id="WP_344287816.1">
    <property type="nucleotide sequence ID" value="NZ_BAAAHV010000031.1"/>
</dbReference>
<evidence type="ECO:0000256" key="1">
    <source>
        <dbReference type="SAM" id="MobiDB-lite"/>
    </source>
</evidence>
<protein>
    <submittedName>
        <fullName evidence="2">Uncharacterized protein</fullName>
    </submittedName>
</protein>